<evidence type="ECO:0008006" key="4">
    <source>
        <dbReference type="Google" id="ProtNLM"/>
    </source>
</evidence>
<reference evidence="2 3" key="1">
    <citation type="submission" date="2019-03" db="EMBL/GenBank/DDBJ databases">
        <title>Deep-cultivation of Planctomycetes and their phenomic and genomic characterization uncovers novel biology.</title>
        <authorList>
            <person name="Wiegand S."/>
            <person name="Jogler M."/>
            <person name="Boedeker C."/>
            <person name="Pinto D."/>
            <person name="Vollmers J."/>
            <person name="Rivas-Marin E."/>
            <person name="Kohn T."/>
            <person name="Peeters S.H."/>
            <person name="Heuer A."/>
            <person name="Rast P."/>
            <person name="Oberbeckmann S."/>
            <person name="Bunk B."/>
            <person name="Jeske O."/>
            <person name="Meyerdierks A."/>
            <person name="Storesund J.E."/>
            <person name="Kallscheuer N."/>
            <person name="Luecker S."/>
            <person name="Lage O.M."/>
            <person name="Pohl T."/>
            <person name="Merkel B.J."/>
            <person name="Hornburger P."/>
            <person name="Mueller R.-W."/>
            <person name="Bruemmer F."/>
            <person name="Labrenz M."/>
            <person name="Spormann A.M."/>
            <person name="Op den Camp H."/>
            <person name="Overmann J."/>
            <person name="Amann R."/>
            <person name="Jetten M.S.M."/>
            <person name="Mascher T."/>
            <person name="Medema M.H."/>
            <person name="Devos D.P."/>
            <person name="Kaster A.-K."/>
            <person name="Ovreas L."/>
            <person name="Rohde M."/>
            <person name="Galperin M.Y."/>
            <person name="Jogler C."/>
        </authorList>
    </citation>
    <scope>NUCLEOTIDE SEQUENCE [LARGE SCALE GENOMIC DNA]</scope>
    <source>
        <strain evidence="2 3">V202</strain>
    </source>
</reference>
<dbReference type="Proteomes" id="UP000318384">
    <property type="component" value="Chromosome"/>
</dbReference>
<proteinExistence type="predicted"/>
<sequence length="179" mass="18531">MNLTKYGGGRTLKLASCLMICSLFLLTGCGGDGRPTLVPVDASVTLDGQPLDGATIAFIPNEGNPIQRGSNANSTAGGKFTVGTYTKDDGIPVGSYKVTVIKKELVSKLTDDFNSEDPAASSKPIKYKWITPQSYSIPEESGLNVEITSDGMSPSTIALTSDGAGPVVETVGGRAANEP</sequence>
<evidence type="ECO:0000313" key="3">
    <source>
        <dbReference type="Proteomes" id="UP000318384"/>
    </source>
</evidence>
<evidence type="ECO:0000313" key="2">
    <source>
        <dbReference type="EMBL" id="QDU10437.1"/>
    </source>
</evidence>
<feature type="region of interest" description="Disordered" evidence="1">
    <location>
        <begin position="154"/>
        <end position="179"/>
    </location>
</feature>
<evidence type="ECO:0000256" key="1">
    <source>
        <dbReference type="SAM" id="MobiDB-lite"/>
    </source>
</evidence>
<protein>
    <recommendedName>
        <fullName evidence="4">Carboxypeptidase regulatory-like domain-containing protein</fullName>
    </recommendedName>
</protein>
<gene>
    <name evidence="2" type="ORF">V202x_38470</name>
</gene>
<dbReference type="RefSeq" id="WP_145178079.1">
    <property type="nucleotide sequence ID" value="NZ_CP037422.1"/>
</dbReference>
<dbReference type="OrthoDB" id="285633at2"/>
<dbReference type="PROSITE" id="PS51257">
    <property type="entry name" value="PROKAR_LIPOPROTEIN"/>
    <property type="match status" value="1"/>
</dbReference>
<keyword evidence="3" id="KW-1185">Reference proteome</keyword>
<accession>A0A517WYV8</accession>
<organism evidence="2 3">
    <name type="scientific">Gimesia aquarii</name>
    <dbReference type="NCBI Taxonomy" id="2527964"/>
    <lineage>
        <taxon>Bacteria</taxon>
        <taxon>Pseudomonadati</taxon>
        <taxon>Planctomycetota</taxon>
        <taxon>Planctomycetia</taxon>
        <taxon>Planctomycetales</taxon>
        <taxon>Planctomycetaceae</taxon>
        <taxon>Gimesia</taxon>
    </lineage>
</organism>
<dbReference type="EMBL" id="CP037422">
    <property type="protein sequence ID" value="QDU10437.1"/>
    <property type="molecule type" value="Genomic_DNA"/>
</dbReference>
<dbReference type="AlphaFoldDB" id="A0A517WYV8"/>
<name>A0A517WYV8_9PLAN</name>